<reference evidence="3 4" key="1">
    <citation type="submission" date="2019-03" db="EMBL/GenBank/DDBJ databases">
        <title>Draft genome sequences of novel Actinobacteria.</title>
        <authorList>
            <person name="Sahin N."/>
            <person name="Ay H."/>
            <person name="Saygin H."/>
        </authorList>
    </citation>
    <scope>NUCLEOTIDE SEQUENCE [LARGE SCALE GENOMIC DNA]</scope>
    <source>
        <strain evidence="3 4">JCM 30547</strain>
    </source>
</reference>
<keyword evidence="2" id="KW-0812">Transmembrane</keyword>
<dbReference type="EMBL" id="SMKA01000004">
    <property type="protein sequence ID" value="TDC35038.1"/>
    <property type="molecule type" value="Genomic_DNA"/>
</dbReference>
<keyword evidence="4" id="KW-1185">Reference proteome</keyword>
<dbReference type="AlphaFoldDB" id="A0A4R4QHC9"/>
<keyword evidence="2" id="KW-1133">Transmembrane helix</keyword>
<accession>A0A4R4QHC9</accession>
<organism evidence="3 4">
    <name type="scientific">Kribbella albertanoniae</name>
    <dbReference type="NCBI Taxonomy" id="1266829"/>
    <lineage>
        <taxon>Bacteria</taxon>
        <taxon>Bacillati</taxon>
        <taxon>Actinomycetota</taxon>
        <taxon>Actinomycetes</taxon>
        <taxon>Propionibacteriales</taxon>
        <taxon>Kribbellaceae</taxon>
        <taxon>Kribbella</taxon>
    </lineage>
</organism>
<dbReference type="OrthoDB" id="3827589at2"/>
<feature type="transmembrane region" description="Helical" evidence="2">
    <location>
        <begin position="44"/>
        <end position="64"/>
    </location>
</feature>
<feature type="region of interest" description="Disordered" evidence="1">
    <location>
        <begin position="71"/>
        <end position="114"/>
    </location>
</feature>
<dbReference type="Proteomes" id="UP000295075">
    <property type="component" value="Unassembled WGS sequence"/>
</dbReference>
<dbReference type="RefSeq" id="WP_132401020.1">
    <property type="nucleotide sequence ID" value="NZ_SMKA01000004.1"/>
</dbReference>
<comment type="caution">
    <text evidence="3">The sequence shown here is derived from an EMBL/GenBank/DDBJ whole genome shotgun (WGS) entry which is preliminary data.</text>
</comment>
<evidence type="ECO:0000313" key="3">
    <source>
        <dbReference type="EMBL" id="TDC35038.1"/>
    </source>
</evidence>
<evidence type="ECO:0000256" key="2">
    <source>
        <dbReference type="SAM" id="Phobius"/>
    </source>
</evidence>
<sequence length="273" mass="28625">MNKLDGQLPELMARATDGLEPESVDLVERSLAQGVRLRRRRSTAAGVAAGGAVLMTMGVVVAGIQHFDQRGDTGPMVAGPPVASAKPTSTPSGLPSTETTKFPKSTTAPVTGDHRRVLPAPWSAEVFTKMPDANSYLPKAYYVAKGTISTENWAVLVYSKEGCLVTDEGPANSFGRPLSCFASPSNPKYRVVQGYAKEKNSPKIDATLVMGSAPIDARAVRVTAGGKTYTAPAVATPATDTLRFFALVIPKRDLKITAVDPLTAAGKVIPAGS</sequence>
<proteinExistence type="predicted"/>
<gene>
    <name evidence="3" type="ORF">E1261_02355</name>
</gene>
<protein>
    <submittedName>
        <fullName evidence="3">Uncharacterized protein</fullName>
    </submittedName>
</protein>
<feature type="compositionally biased region" description="Polar residues" evidence="1">
    <location>
        <begin position="86"/>
        <end position="109"/>
    </location>
</feature>
<name>A0A4R4QHC9_9ACTN</name>
<keyword evidence="2" id="KW-0472">Membrane</keyword>
<evidence type="ECO:0000313" key="4">
    <source>
        <dbReference type="Proteomes" id="UP000295075"/>
    </source>
</evidence>
<evidence type="ECO:0000256" key="1">
    <source>
        <dbReference type="SAM" id="MobiDB-lite"/>
    </source>
</evidence>